<accession>A0A5Q2MZF4</accession>
<dbReference type="Pfam" id="PF07963">
    <property type="entry name" value="N_methyl"/>
    <property type="match status" value="1"/>
</dbReference>
<keyword evidence="1" id="KW-1133">Transmembrane helix</keyword>
<dbReference type="Gene3D" id="2.60.40.2340">
    <property type="match status" value="1"/>
</dbReference>
<dbReference type="Proteomes" id="UP000366051">
    <property type="component" value="Chromosome"/>
</dbReference>
<dbReference type="EMBL" id="CP045875">
    <property type="protein sequence ID" value="QGG46576.1"/>
    <property type="molecule type" value="Genomic_DNA"/>
</dbReference>
<reference evidence="3" key="1">
    <citation type="submission" date="2019-11" db="EMBL/GenBank/DDBJ databases">
        <title>Genome sequence of Heliorestis convoluta strain HH, an alkaliphilic and minimalistic phototrophic bacterium from a soda lake in Egypt.</title>
        <authorList>
            <person name="Dewey E.D."/>
            <person name="Stokes L.M."/>
            <person name="Burchell B.M."/>
            <person name="Shaffer K.N."/>
            <person name="Huntington A.M."/>
            <person name="Baker J.M."/>
            <person name="Nadendla S."/>
            <person name="Giglio M.G."/>
            <person name="Touchman J.W."/>
            <person name="Blankenship R.E."/>
            <person name="Madigan M.T."/>
            <person name="Sattley W.M."/>
        </authorList>
    </citation>
    <scope>NUCLEOTIDE SEQUENCE [LARGE SCALE GENOMIC DNA]</scope>
    <source>
        <strain evidence="3">HH</strain>
    </source>
</reference>
<dbReference type="RefSeq" id="WP_153724122.1">
    <property type="nucleotide sequence ID" value="NZ_CP045875.1"/>
</dbReference>
<sequence>MKAAFRSTKKNYIRNNKGVTLVELLVGIALLSLVMTLGYSFYFFGYNSFATGEVRSDVRQNIRFAADFITQELTYATHVQVLSFIPDEDFLEDDYHYIYVKEGQLTHREAFGEELAPFGNIADRVTLDENLSFSLESHLISFEIKNNSIEDSYSIATTVRFLNHLEEAVGNAGIAVAYKSERRQITNPPIEISRIMSTTAQWSGDNLEVIVTYTRELTSVASNEATNLFSLEFDSNTVNPYIIEREGSHSLKLLFQNYAVTQGGRHNLIYDQGNLEIAIKDIDNNNVRSPEEVSVNVPPKHLASGNSILDFSIAGQIGDAYISEQHSYVIVKVPESLHLGLALVTFELSPGATAYVDVNGTLQQQKSGIQVSHFSSADNNNEVTSVTYVVKAQDGSNGRKWQIILIEEGNPSKGGDGIVFYVDQAGTLLPMPFRNVINTVEEDEDWVKLIISSQVGRQSHPNEFSFTAPEGIIIESGVELVTTHNHPIIRLTAVNGDIVLEEGVILLSQYPNNNVNEEIIIKAGKNVDIRNASLTARRYIEIRAGQNIFAQNADLKILTNSTQSNLILCLSPPTGTSIGSIFVNNLYLEVPANNVKPKSIPYNALVGTLRSHSHTFDSNFNSCN</sequence>
<protein>
    <submittedName>
        <fullName evidence="2">Prepilin-type N-terminal cleavage/methylation domain protein, putative</fullName>
    </submittedName>
</protein>
<keyword evidence="1" id="KW-0472">Membrane</keyword>
<gene>
    <name evidence="2" type="ORF">FTV88_0397</name>
</gene>
<evidence type="ECO:0000313" key="3">
    <source>
        <dbReference type="Proteomes" id="UP000366051"/>
    </source>
</evidence>
<keyword evidence="3" id="KW-1185">Reference proteome</keyword>
<dbReference type="OrthoDB" id="2080124at2"/>
<name>A0A5Q2MZF4_9FIRM</name>
<proteinExistence type="predicted"/>
<dbReference type="PROSITE" id="PS00409">
    <property type="entry name" value="PROKAR_NTER_METHYL"/>
    <property type="match status" value="1"/>
</dbReference>
<dbReference type="NCBIfam" id="TIGR02532">
    <property type="entry name" value="IV_pilin_GFxxxE"/>
    <property type="match status" value="1"/>
</dbReference>
<dbReference type="KEGG" id="hcv:FTV88_0397"/>
<evidence type="ECO:0000256" key="1">
    <source>
        <dbReference type="SAM" id="Phobius"/>
    </source>
</evidence>
<dbReference type="InterPro" id="IPR012902">
    <property type="entry name" value="N_methyl_site"/>
</dbReference>
<organism evidence="2 3">
    <name type="scientific">Heliorestis convoluta</name>
    <dbReference type="NCBI Taxonomy" id="356322"/>
    <lineage>
        <taxon>Bacteria</taxon>
        <taxon>Bacillati</taxon>
        <taxon>Bacillota</taxon>
        <taxon>Clostridia</taxon>
        <taxon>Eubacteriales</taxon>
        <taxon>Heliobacteriaceae</taxon>
        <taxon>Heliorestis</taxon>
    </lineage>
</organism>
<dbReference type="AlphaFoldDB" id="A0A5Q2MZF4"/>
<feature type="transmembrane region" description="Helical" evidence="1">
    <location>
        <begin position="21"/>
        <end position="44"/>
    </location>
</feature>
<evidence type="ECO:0000313" key="2">
    <source>
        <dbReference type="EMBL" id="QGG46576.1"/>
    </source>
</evidence>
<keyword evidence="1" id="KW-0812">Transmembrane</keyword>